<keyword evidence="2" id="KW-1133">Transmembrane helix</keyword>
<feature type="transmembrane region" description="Helical" evidence="2">
    <location>
        <begin position="531"/>
        <end position="550"/>
    </location>
</feature>
<feature type="compositionally biased region" description="Basic and acidic residues" evidence="1">
    <location>
        <begin position="111"/>
        <end position="124"/>
    </location>
</feature>
<feature type="transmembrane region" description="Helical" evidence="2">
    <location>
        <begin position="721"/>
        <end position="740"/>
    </location>
</feature>
<evidence type="ECO:0000313" key="3">
    <source>
        <dbReference type="EMBL" id="KAK5080974.1"/>
    </source>
</evidence>
<evidence type="ECO:0000256" key="1">
    <source>
        <dbReference type="SAM" id="MobiDB-lite"/>
    </source>
</evidence>
<evidence type="ECO:0000313" key="4">
    <source>
        <dbReference type="Proteomes" id="UP001309876"/>
    </source>
</evidence>
<protein>
    <submittedName>
        <fullName evidence="3">Uncharacterized protein</fullName>
    </submittedName>
</protein>
<feature type="compositionally biased region" description="Low complexity" evidence="1">
    <location>
        <begin position="66"/>
        <end position="81"/>
    </location>
</feature>
<proteinExistence type="predicted"/>
<name>A0AAN7STD4_9EURO</name>
<feature type="transmembrane region" description="Helical" evidence="2">
    <location>
        <begin position="609"/>
        <end position="626"/>
    </location>
</feature>
<keyword evidence="4" id="KW-1185">Reference proteome</keyword>
<feature type="transmembrane region" description="Helical" evidence="2">
    <location>
        <begin position="571"/>
        <end position="589"/>
    </location>
</feature>
<comment type="caution">
    <text evidence="3">The sequence shown here is derived from an EMBL/GenBank/DDBJ whole genome shotgun (WGS) entry which is preliminary data.</text>
</comment>
<dbReference type="Proteomes" id="UP001309876">
    <property type="component" value="Unassembled WGS sequence"/>
</dbReference>
<sequence length="919" mass="103947">MANATGKDNEAQSPIDSIRESSQEGPTANVSRDKVADELDAQREEEEQDLYASSSAQREFRTTDETQSLQTSTQSSRQRLTPGDVRRRQPRNNTDTQPFEALRNRPTRIPRARDNVPPRLDRNLRGSVPYIKKDTGLGNWQAKFHHTSYPHGYGPMGDFIFPSTVTDTQHRFATDIERIRKERFHLLQDNQLIVPARLTGVLAKIVENPYMTTEELLNVYLELTDSEPPITSLVDGGVMIPGMLVKDDDDVSPTQHEENTAQAIDHNNNLQQETEPKEVDVPTRKGERLVASFVKDIFRVFQLNTQLFVTIKMEDPQFPDYENEFNVTIPRFVLRTNHLARRVSKATTAAAKELLGWIGWILHKLNPLPYVKKLINALGGFYHELLRLAAGAFRGTGAIIRECQRLSIDKVLLPAQATAEAAGRGSKNAALQTWGGIRSLATRENFPWLFAWICINTMLWRFGAFDGCRYWDWTDWAICGAQEAILTTILEWVLGPGRFLGSMWHGIGFAANSIGSGLQWFAKFCVTSVKAAYSSFIIAVLASWNFLKNACWGTIHWIQQLWAWFTAPEGLYRRFFALLALGLGIYFRSEAAELIEETVRALNWKQCSLAALGITLVVAIVLDYLMDGPFIPWLGRALTKTWIAIEDAIFALQALTRRISSACGAVILDGCDYMEAALIYLYNAVKASMLYFCKSVRDALVCTYSTLRDYAIYSINRIHGWLIYFFNNIGGIVITILHTIQSVITWPFRQIAIVLPRAYHALKRDLTKLVDNLVRTLVSIRDAILRILRASRAKRSNKPDANAGTVATVRAPRRNFLSAVPWGWIKYPAYWLFLVSAVATGVWLALWYCGWCGSDLCLSTGQGRGMSGLLGRIEEVLEQVLGRYEHVRMMQHEEAMAKLEEMVRGLQPAEPLAVKWKLW</sequence>
<keyword evidence="2" id="KW-0812">Transmembrane</keyword>
<feature type="region of interest" description="Disordered" evidence="1">
    <location>
        <begin position="1"/>
        <end position="124"/>
    </location>
</feature>
<organism evidence="3 4">
    <name type="scientific">Lithohypha guttulata</name>
    <dbReference type="NCBI Taxonomy" id="1690604"/>
    <lineage>
        <taxon>Eukaryota</taxon>
        <taxon>Fungi</taxon>
        <taxon>Dikarya</taxon>
        <taxon>Ascomycota</taxon>
        <taxon>Pezizomycotina</taxon>
        <taxon>Eurotiomycetes</taxon>
        <taxon>Chaetothyriomycetidae</taxon>
        <taxon>Chaetothyriales</taxon>
        <taxon>Trichomeriaceae</taxon>
        <taxon>Lithohypha</taxon>
    </lineage>
</organism>
<keyword evidence="2" id="KW-0472">Membrane</keyword>
<accession>A0AAN7STD4</accession>
<evidence type="ECO:0000256" key="2">
    <source>
        <dbReference type="SAM" id="Phobius"/>
    </source>
</evidence>
<reference evidence="3 4" key="1">
    <citation type="submission" date="2023-08" db="EMBL/GenBank/DDBJ databases">
        <title>Black Yeasts Isolated from many extreme environments.</title>
        <authorList>
            <person name="Coleine C."/>
            <person name="Stajich J.E."/>
            <person name="Selbmann L."/>
        </authorList>
    </citation>
    <scope>NUCLEOTIDE SEQUENCE [LARGE SCALE GENOMIC DNA]</scope>
    <source>
        <strain evidence="3 4">CCFEE 5910</strain>
    </source>
</reference>
<gene>
    <name evidence="3" type="ORF">LTR05_008291</name>
</gene>
<dbReference type="EMBL" id="JAVRRJ010000011">
    <property type="protein sequence ID" value="KAK5080974.1"/>
    <property type="molecule type" value="Genomic_DNA"/>
</dbReference>
<feature type="compositionally biased region" description="Basic and acidic residues" evidence="1">
    <location>
        <begin position="31"/>
        <end position="42"/>
    </location>
</feature>
<feature type="transmembrane region" description="Helical" evidence="2">
    <location>
        <begin position="829"/>
        <end position="849"/>
    </location>
</feature>
<dbReference type="AlphaFoldDB" id="A0AAN7STD4"/>